<dbReference type="STRING" id="1457154.CAPSK01_001029"/>
<sequence length="90" mass="10129">MNIDETPKPLLIVGNAHRRFEDAHGIAVLNPDQRLLDEIRPGVGYNHGILKEIVGGRCDAMVEVWLAGDHIQRGCTYRARQKRPASFVVR</sequence>
<dbReference type="AlphaFoldDB" id="A0A084Y3J0"/>
<accession>A0A084Y3J0</accession>
<protein>
    <submittedName>
        <fullName evidence="1">Uncharacterized protein</fullName>
    </submittedName>
</protein>
<comment type="caution">
    <text evidence="1">The sequence shown here is derived from an EMBL/GenBank/DDBJ whole genome shotgun (WGS) entry which is preliminary data.</text>
</comment>
<organism evidence="1 2">
    <name type="scientific">Candidatus Accumulibacter vicinus</name>
    <dbReference type="NCBI Taxonomy" id="2954382"/>
    <lineage>
        <taxon>Bacteria</taxon>
        <taxon>Pseudomonadati</taxon>
        <taxon>Pseudomonadota</taxon>
        <taxon>Betaproteobacteria</taxon>
        <taxon>Candidatus Accumulibacter</taxon>
    </lineage>
</organism>
<proteinExistence type="predicted"/>
<evidence type="ECO:0000313" key="1">
    <source>
        <dbReference type="EMBL" id="KFB69284.1"/>
    </source>
</evidence>
<gene>
    <name evidence="1" type="ORF">CAPSK01_001029</name>
</gene>
<reference evidence="1 2" key="1">
    <citation type="submission" date="2014-07" db="EMBL/GenBank/DDBJ databases">
        <title>Expanding our view of genomic diversity in Candidatus Accumulibacter clades.</title>
        <authorList>
            <person name="Skennerton C.T."/>
            <person name="Barr J.J."/>
            <person name="Slater F.R."/>
            <person name="Bond P.L."/>
            <person name="Tyson G.W."/>
        </authorList>
    </citation>
    <scope>NUCLEOTIDE SEQUENCE [LARGE SCALE GENOMIC DNA]</scope>
    <source>
        <strain evidence="2">SK-01</strain>
    </source>
</reference>
<name>A0A084Y3J0_9PROT</name>
<evidence type="ECO:0000313" key="2">
    <source>
        <dbReference type="Proteomes" id="UP000019812"/>
    </source>
</evidence>
<dbReference type="Proteomes" id="UP000019812">
    <property type="component" value="Unassembled WGS sequence"/>
</dbReference>
<dbReference type="EMBL" id="JDSS02000016">
    <property type="protein sequence ID" value="KFB69284.1"/>
    <property type="molecule type" value="Genomic_DNA"/>
</dbReference>
<dbReference type="RefSeq" id="WP_034923144.1">
    <property type="nucleotide sequence ID" value="NZ_JDSS02000016.1"/>
</dbReference>